<dbReference type="PRINTS" id="PR02086">
    <property type="entry name" value="PUTNUCHARBI1"/>
</dbReference>
<organism evidence="1 2">
    <name type="scientific">Lingula anatina</name>
    <name type="common">Brachiopod</name>
    <name type="synonym">Lingula unguis</name>
    <dbReference type="NCBI Taxonomy" id="7574"/>
    <lineage>
        <taxon>Eukaryota</taxon>
        <taxon>Metazoa</taxon>
        <taxon>Spiralia</taxon>
        <taxon>Lophotrochozoa</taxon>
        <taxon>Brachiopoda</taxon>
        <taxon>Linguliformea</taxon>
        <taxon>Lingulata</taxon>
        <taxon>Lingulida</taxon>
        <taxon>Linguloidea</taxon>
        <taxon>Lingulidae</taxon>
        <taxon>Lingula</taxon>
    </lineage>
</organism>
<dbReference type="KEGG" id="lak:106173857"/>
<accession>A0A1S3JJL1</accession>
<proteinExistence type="predicted"/>
<reference evidence="2" key="1">
    <citation type="submission" date="2025-08" db="UniProtKB">
        <authorList>
            <consortium name="RefSeq"/>
        </authorList>
    </citation>
    <scope>IDENTIFICATION</scope>
    <source>
        <tissue evidence="2">Gonads</tissue>
    </source>
</reference>
<dbReference type="Proteomes" id="UP000085678">
    <property type="component" value="Unplaced"/>
</dbReference>
<dbReference type="GeneID" id="106173857"/>
<evidence type="ECO:0000313" key="1">
    <source>
        <dbReference type="Proteomes" id="UP000085678"/>
    </source>
</evidence>
<keyword evidence="1" id="KW-1185">Reference proteome</keyword>
<dbReference type="OrthoDB" id="6124324at2759"/>
<dbReference type="STRING" id="7574.A0A1S3JJL1"/>
<evidence type="ECO:0000313" key="2">
    <source>
        <dbReference type="RefSeq" id="XP_013410600.1"/>
    </source>
</evidence>
<gene>
    <name evidence="2" type="primary">LOC106173857</name>
</gene>
<sequence>MTDMEKMCFSKASIDYITDLIKDDIAPATNRNHAISARDQVMIALRFYATGSMLLVTGHTHSVSKASVSRIVARVLEALCRRKDDFIKFPTIPNAKGEVRRGFYKIGRMPGVIRCINSTQLKIQAPSENEANFVNRKGFHSFNIQAVCDHKGPIGNEPDFANKDLDLVDLLAIEVTDGKETFFP</sequence>
<dbReference type="InParanoid" id="A0A1S3JJL1"/>
<dbReference type="AlphaFoldDB" id="A0A1S3JJL1"/>
<name>A0A1S3JJL1_LINAN</name>
<dbReference type="RefSeq" id="XP_013410600.1">
    <property type="nucleotide sequence ID" value="XM_013555146.1"/>
</dbReference>
<protein>
    <submittedName>
        <fullName evidence="2">Nuclease HARBI1</fullName>
    </submittedName>
</protein>
<dbReference type="InterPro" id="IPR026103">
    <property type="entry name" value="HARBI1_animal"/>
</dbReference>